<dbReference type="OrthoDB" id="196517at2"/>
<organism evidence="2 3">
    <name type="scientific">Ereboglobus luteus</name>
    <dbReference type="NCBI Taxonomy" id="1796921"/>
    <lineage>
        <taxon>Bacteria</taxon>
        <taxon>Pseudomonadati</taxon>
        <taxon>Verrucomicrobiota</taxon>
        <taxon>Opitutia</taxon>
        <taxon>Opitutales</taxon>
        <taxon>Opitutaceae</taxon>
        <taxon>Ereboglobus</taxon>
    </lineage>
</organism>
<dbReference type="AlphaFoldDB" id="A0A2U8E4Y1"/>
<sequence length="146" mass="16524">MSTYLQNTLRMLRECQSRSAREQQILSGRDWLFATALVQFISALFPIYRCVNYAMAITDINPAIEKDLGMAIGMVVVGTVLAILWVWGKYAPFRASVSAFVFYVTLQVLIGIFYPLHMFDGIVPKVLIMLGLIIAVRTGYRRRHSG</sequence>
<protein>
    <submittedName>
        <fullName evidence="2">Uncharacterized protein</fullName>
    </submittedName>
</protein>
<keyword evidence="3" id="KW-1185">Reference proteome</keyword>
<evidence type="ECO:0000313" key="3">
    <source>
        <dbReference type="Proteomes" id="UP000244896"/>
    </source>
</evidence>
<keyword evidence="1" id="KW-0812">Transmembrane</keyword>
<feature type="transmembrane region" description="Helical" evidence="1">
    <location>
        <begin position="31"/>
        <end position="48"/>
    </location>
</feature>
<evidence type="ECO:0000313" key="2">
    <source>
        <dbReference type="EMBL" id="AWI09998.1"/>
    </source>
</evidence>
<reference evidence="2 3" key="1">
    <citation type="journal article" date="2018" name="Syst. Appl. Microbiol.">
        <title>Ereboglobus luteus gen. nov. sp. nov. from cockroach guts, and new insights into the oxygen relationship of the genera Opitutus and Didymococcus (Verrucomicrobia: Opitutaceae).</title>
        <authorList>
            <person name="Tegtmeier D."/>
            <person name="Belitz A."/>
            <person name="Radek R."/>
            <person name="Heimerl T."/>
            <person name="Brune A."/>
        </authorList>
    </citation>
    <scope>NUCLEOTIDE SEQUENCE [LARGE SCALE GENOMIC DNA]</scope>
    <source>
        <strain evidence="2 3">Ho45</strain>
    </source>
</reference>
<accession>A0A2U8E4Y1</accession>
<name>A0A2U8E4Y1_9BACT</name>
<feature type="transmembrane region" description="Helical" evidence="1">
    <location>
        <begin position="122"/>
        <end position="140"/>
    </location>
</feature>
<feature type="transmembrane region" description="Helical" evidence="1">
    <location>
        <begin position="68"/>
        <end position="87"/>
    </location>
</feature>
<dbReference type="KEGG" id="elut:CKA38_12715"/>
<keyword evidence="1" id="KW-1133">Transmembrane helix</keyword>
<dbReference type="EMBL" id="CP023004">
    <property type="protein sequence ID" value="AWI09998.1"/>
    <property type="molecule type" value="Genomic_DNA"/>
</dbReference>
<keyword evidence="1" id="KW-0472">Membrane</keyword>
<dbReference type="Proteomes" id="UP000244896">
    <property type="component" value="Chromosome"/>
</dbReference>
<dbReference type="RefSeq" id="WP_108825813.1">
    <property type="nucleotide sequence ID" value="NZ_CP023004.1"/>
</dbReference>
<feature type="transmembrane region" description="Helical" evidence="1">
    <location>
        <begin position="99"/>
        <end position="116"/>
    </location>
</feature>
<proteinExistence type="predicted"/>
<gene>
    <name evidence="2" type="ORF">CKA38_12715</name>
</gene>
<evidence type="ECO:0000256" key="1">
    <source>
        <dbReference type="SAM" id="Phobius"/>
    </source>
</evidence>